<dbReference type="PANTHER" id="PTHR23389">
    <property type="entry name" value="CHROMOSOME TRANSMISSION FIDELITY FACTOR 18"/>
    <property type="match status" value="1"/>
</dbReference>
<dbReference type="FunFam" id="1.10.150.20:FF:000006">
    <property type="entry name" value="DNA ligase"/>
    <property type="match status" value="1"/>
</dbReference>
<dbReference type="FunFam" id="1.10.150.20:FF:000007">
    <property type="entry name" value="DNA ligase"/>
    <property type="match status" value="1"/>
</dbReference>
<dbReference type="InterPro" id="IPR033136">
    <property type="entry name" value="DNA_ligase_CS"/>
</dbReference>
<dbReference type="PANTHER" id="PTHR23389:SF9">
    <property type="entry name" value="DNA LIGASE"/>
    <property type="match status" value="1"/>
</dbReference>
<evidence type="ECO:0000256" key="2">
    <source>
        <dbReference type="ARBA" id="ARBA00012722"/>
    </source>
</evidence>
<dbReference type="CDD" id="cd00114">
    <property type="entry name" value="LIGANc"/>
    <property type="match status" value="1"/>
</dbReference>
<dbReference type="InterPro" id="IPR012340">
    <property type="entry name" value="NA-bd_OB-fold"/>
</dbReference>
<evidence type="ECO:0000313" key="18">
    <source>
        <dbReference type="EMBL" id="MBC8559383.1"/>
    </source>
</evidence>
<dbReference type="InterPro" id="IPR041663">
    <property type="entry name" value="DisA/LigA_HHH"/>
</dbReference>
<feature type="binding site" evidence="15">
    <location>
        <position position="399"/>
    </location>
    <ligand>
        <name>Zn(2+)</name>
        <dbReference type="ChEBI" id="CHEBI:29105"/>
    </ligand>
</feature>
<comment type="cofactor">
    <cofactor evidence="15">
        <name>Mg(2+)</name>
        <dbReference type="ChEBI" id="CHEBI:18420"/>
    </cofactor>
    <cofactor evidence="15">
        <name>Mn(2+)</name>
        <dbReference type="ChEBI" id="CHEBI:29035"/>
    </cofactor>
</comment>
<evidence type="ECO:0000256" key="7">
    <source>
        <dbReference type="ARBA" id="ARBA00022763"/>
    </source>
</evidence>
<dbReference type="InterPro" id="IPR004149">
    <property type="entry name" value="Znf_DNAligase_C4"/>
</dbReference>
<keyword evidence="12 15" id="KW-0464">Manganese</keyword>
<evidence type="ECO:0000256" key="1">
    <source>
        <dbReference type="ARBA" id="ARBA00004067"/>
    </source>
</evidence>
<feature type="binding site" evidence="15">
    <location>
        <position position="417"/>
    </location>
    <ligand>
        <name>Zn(2+)</name>
        <dbReference type="ChEBI" id="CHEBI:29105"/>
    </ligand>
</feature>
<keyword evidence="8 15" id="KW-0862">Zinc</keyword>
<feature type="binding site" evidence="15">
    <location>
        <position position="307"/>
    </location>
    <ligand>
        <name>NAD(+)</name>
        <dbReference type="ChEBI" id="CHEBI:57540"/>
    </ligand>
</feature>
<keyword evidence="6 15" id="KW-0479">Metal-binding</keyword>
<dbReference type="GO" id="GO:0003911">
    <property type="term" value="F:DNA ligase (NAD+) activity"/>
    <property type="evidence" value="ECO:0007669"/>
    <property type="project" value="UniProtKB-UniRule"/>
</dbReference>
<dbReference type="Proteomes" id="UP000610760">
    <property type="component" value="Unassembled WGS sequence"/>
</dbReference>
<feature type="binding site" evidence="15">
    <location>
        <begin position="31"/>
        <end position="35"/>
    </location>
    <ligand>
        <name>NAD(+)</name>
        <dbReference type="ChEBI" id="CHEBI:57540"/>
    </ligand>
</feature>
<dbReference type="RefSeq" id="WP_249294277.1">
    <property type="nucleotide sequence ID" value="NZ_JACRSV010000001.1"/>
</dbReference>
<comment type="catalytic activity">
    <reaction evidence="13 15 16">
        <text>NAD(+) + (deoxyribonucleotide)n-3'-hydroxyl + 5'-phospho-(deoxyribonucleotide)m = (deoxyribonucleotide)n+m + AMP + beta-nicotinamide D-nucleotide.</text>
        <dbReference type="EC" id="6.5.1.2"/>
    </reaction>
</comment>
<dbReference type="EC" id="6.5.1.2" evidence="2 15"/>
<dbReference type="Gene3D" id="2.40.50.140">
    <property type="entry name" value="Nucleic acid-binding proteins"/>
    <property type="match status" value="1"/>
</dbReference>
<evidence type="ECO:0000256" key="4">
    <source>
        <dbReference type="ARBA" id="ARBA00022598"/>
    </source>
</evidence>
<dbReference type="GO" id="GO:0006281">
    <property type="term" value="P:DNA repair"/>
    <property type="evidence" value="ECO:0007669"/>
    <property type="project" value="UniProtKB-KW"/>
</dbReference>
<dbReference type="Gene3D" id="6.20.10.30">
    <property type="match status" value="1"/>
</dbReference>
<keyword evidence="5 15" id="KW-0235">DNA replication</keyword>
<dbReference type="Gene3D" id="1.10.150.20">
    <property type="entry name" value="5' to 3' exonuclease, C-terminal subdomain"/>
    <property type="match status" value="2"/>
</dbReference>
<evidence type="ECO:0000256" key="15">
    <source>
        <dbReference type="HAMAP-Rule" id="MF_01588"/>
    </source>
</evidence>
<evidence type="ECO:0000259" key="17">
    <source>
        <dbReference type="PROSITE" id="PS50172"/>
    </source>
</evidence>
<dbReference type="InterPro" id="IPR013839">
    <property type="entry name" value="DNAligase_adenylation"/>
</dbReference>
<dbReference type="NCBIfam" id="NF005932">
    <property type="entry name" value="PRK07956.1"/>
    <property type="match status" value="1"/>
</dbReference>
<feature type="binding site" evidence="15">
    <location>
        <position position="422"/>
    </location>
    <ligand>
        <name>Zn(2+)</name>
        <dbReference type="ChEBI" id="CHEBI:29105"/>
    </ligand>
</feature>
<dbReference type="FunFam" id="2.40.50.140:FF:000012">
    <property type="entry name" value="DNA ligase"/>
    <property type="match status" value="1"/>
</dbReference>
<keyword evidence="10 15" id="KW-0520">NAD</keyword>
<evidence type="ECO:0000256" key="16">
    <source>
        <dbReference type="RuleBase" id="RU000618"/>
    </source>
</evidence>
<dbReference type="SUPFAM" id="SSF56091">
    <property type="entry name" value="DNA ligase/mRNA capping enzyme, catalytic domain"/>
    <property type="match status" value="1"/>
</dbReference>
<dbReference type="SUPFAM" id="SSF50249">
    <property type="entry name" value="Nucleic acid-binding proteins"/>
    <property type="match status" value="1"/>
</dbReference>
<dbReference type="InterPro" id="IPR010994">
    <property type="entry name" value="RuvA_2-like"/>
</dbReference>
<dbReference type="Pfam" id="PF01653">
    <property type="entry name" value="DNA_ligase_aden"/>
    <property type="match status" value="1"/>
</dbReference>
<feature type="binding site" evidence="15">
    <location>
        <position position="283"/>
    </location>
    <ligand>
        <name>NAD(+)</name>
        <dbReference type="ChEBI" id="CHEBI:57540"/>
    </ligand>
</feature>
<dbReference type="EMBL" id="JACRSV010000001">
    <property type="protein sequence ID" value="MBC8559383.1"/>
    <property type="molecule type" value="Genomic_DNA"/>
</dbReference>
<dbReference type="SMART" id="SM00278">
    <property type="entry name" value="HhH1"/>
    <property type="match status" value="4"/>
</dbReference>
<evidence type="ECO:0000256" key="5">
    <source>
        <dbReference type="ARBA" id="ARBA00022705"/>
    </source>
</evidence>
<comment type="function">
    <text evidence="1 15">DNA ligase that catalyzes the formation of phosphodiester linkages between 5'-phosphoryl and 3'-hydroxyl groups in double-stranded DNA using NAD as a coenzyme and as the energy source for the reaction. It is essential for DNA replication and repair of damaged DNA.</text>
</comment>
<dbReference type="CDD" id="cd17748">
    <property type="entry name" value="BRCT_DNA_ligase_like"/>
    <property type="match status" value="1"/>
</dbReference>
<evidence type="ECO:0000256" key="11">
    <source>
        <dbReference type="ARBA" id="ARBA00023204"/>
    </source>
</evidence>
<dbReference type="GO" id="GO:0006260">
    <property type="term" value="P:DNA replication"/>
    <property type="evidence" value="ECO:0007669"/>
    <property type="project" value="UniProtKB-KW"/>
</dbReference>
<dbReference type="Pfam" id="PF12826">
    <property type="entry name" value="HHH_2"/>
    <property type="match status" value="1"/>
</dbReference>
<comment type="similarity">
    <text evidence="14 15">Belongs to the NAD-dependent DNA ligase family. LigA subfamily.</text>
</comment>
<dbReference type="PROSITE" id="PS50172">
    <property type="entry name" value="BRCT"/>
    <property type="match status" value="1"/>
</dbReference>
<evidence type="ECO:0000256" key="6">
    <source>
        <dbReference type="ARBA" id="ARBA00022723"/>
    </source>
</evidence>
<evidence type="ECO:0000313" key="19">
    <source>
        <dbReference type="Proteomes" id="UP000610760"/>
    </source>
</evidence>
<keyword evidence="9 15" id="KW-0460">Magnesium</keyword>
<dbReference type="SUPFAM" id="SSF52113">
    <property type="entry name" value="BRCT domain"/>
    <property type="match status" value="1"/>
</dbReference>
<dbReference type="SMART" id="SM00292">
    <property type="entry name" value="BRCT"/>
    <property type="match status" value="1"/>
</dbReference>
<name>A0A926E4H0_9FIRM</name>
<evidence type="ECO:0000256" key="13">
    <source>
        <dbReference type="ARBA" id="ARBA00034005"/>
    </source>
</evidence>
<dbReference type="Gene3D" id="3.30.470.30">
    <property type="entry name" value="DNA ligase/mRNA capping enzyme"/>
    <property type="match status" value="1"/>
</dbReference>
<keyword evidence="7 15" id="KW-0227">DNA damage</keyword>
<accession>A0A926E4H0</accession>
<dbReference type="InterPro" id="IPR036420">
    <property type="entry name" value="BRCT_dom_sf"/>
</dbReference>
<dbReference type="Pfam" id="PF03120">
    <property type="entry name" value="OB_DNA_ligase"/>
    <property type="match status" value="1"/>
</dbReference>
<dbReference type="Pfam" id="PF22745">
    <property type="entry name" value="Nlig-Ia"/>
    <property type="match status" value="1"/>
</dbReference>
<evidence type="ECO:0000256" key="8">
    <source>
        <dbReference type="ARBA" id="ARBA00022833"/>
    </source>
</evidence>
<dbReference type="SMART" id="SM00532">
    <property type="entry name" value="LIGANc"/>
    <property type="match status" value="1"/>
</dbReference>
<dbReference type="InterPro" id="IPR003583">
    <property type="entry name" value="Hlx-hairpin-Hlx_DNA-bd_motif"/>
</dbReference>
<evidence type="ECO:0000256" key="14">
    <source>
        <dbReference type="ARBA" id="ARBA00060881"/>
    </source>
</evidence>
<dbReference type="Gene3D" id="1.10.287.610">
    <property type="entry name" value="Helix hairpin bin"/>
    <property type="match status" value="1"/>
</dbReference>
<dbReference type="GO" id="GO:0003677">
    <property type="term" value="F:DNA binding"/>
    <property type="evidence" value="ECO:0007669"/>
    <property type="project" value="InterPro"/>
</dbReference>
<feature type="domain" description="BRCT" evidence="17">
    <location>
        <begin position="579"/>
        <end position="657"/>
    </location>
</feature>
<dbReference type="GO" id="GO:0005829">
    <property type="term" value="C:cytosol"/>
    <property type="evidence" value="ECO:0007669"/>
    <property type="project" value="TreeGrafter"/>
</dbReference>
<feature type="binding site" evidence="15">
    <location>
        <begin position="80"/>
        <end position="81"/>
    </location>
    <ligand>
        <name>NAD(+)</name>
        <dbReference type="ChEBI" id="CHEBI:57540"/>
    </ligand>
</feature>
<protein>
    <recommendedName>
        <fullName evidence="3 15">DNA ligase</fullName>
        <ecNumber evidence="2 15">6.5.1.2</ecNumber>
    </recommendedName>
    <alternativeName>
        <fullName evidence="15">Polydeoxyribonucleotide synthase [NAD(+)]</fullName>
    </alternativeName>
</protein>
<sequence length="657" mass="73500">MEPSKRYNELVEELNYHSKLYYTKDAPVISDYDYDMMMMELKKLEEEHPDWIRPDSPTQRVGDVLYNTFEKVEHTVQMGSLQDVFSTDELYSFDERCRAVLPNPRYVVEPKIDGLSVSLEYRDGRFTRGSTRGNGLVGEDVTLNLMTIADIPQELPEKLPFLEVRGEVYMPRAVFESLVEEQLKNEEEPFKNPRNAAAGGLRQKDPKITAQRKLSIFVFNIQQIEGKTLSSHKESLDYLKSLGFAVTPSYKRFTDFNEVVAEILQIGENRAKFSFEIDGAVVKVDDFSEREQLGSTSKFPKWAVAFKYPPEEKETVLREIQINVGRTGALTPTASFDPITLAGTTVSRAVLHNQDFITEKDIRIGDTILVRKAGDIIPEVLQSVRHGEGSEPYFIPDHCPVCGSETVKDGDEAVIRCVNPACPATVRRNLIHFATRNAMNIEGLGPAIVELLLENELIASPADLYALKPEQLSSLERMGDLSAQNLVNAIEASKKRGLSHLLFGLGIRGIGERAAKLLAEHFPAIEQIFEASVEDITTIDGYGDTMAESVVHYFSKPETRELIEKLRAAGVKLTEDVEDKTDLFTGRTFVLTGTLPTYTRNEAKALIEKNGGKVSSSVSKKTDYVLAGEDAGSKLTKAQQLGVQILSEEELNRMLDL</sequence>
<organism evidence="18 19">
    <name type="scientific">Fumia xinanensis</name>
    <dbReference type="NCBI Taxonomy" id="2763659"/>
    <lineage>
        <taxon>Bacteria</taxon>
        <taxon>Bacillati</taxon>
        <taxon>Bacillota</taxon>
        <taxon>Clostridia</taxon>
        <taxon>Eubacteriales</taxon>
        <taxon>Oscillospiraceae</taxon>
        <taxon>Fumia</taxon>
    </lineage>
</organism>
<evidence type="ECO:0000256" key="9">
    <source>
        <dbReference type="ARBA" id="ARBA00022842"/>
    </source>
</evidence>
<comment type="caution">
    <text evidence="18">The sequence shown here is derived from an EMBL/GenBank/DDBJ whole genome shotgun (WGS) entry which is preliminary data.</text>
</comment>
<feature type="binding site" evidence="15">
    <location>
        <position position="167"/>
    </location>
    <ligand>
        <name>NAD(+)</name>
        <dbReference type="ChEBI" id="CHEBI:57540"/>
    </ligand>
</feature>
<dbReference type="GO" id="GO:0046872">
    <property type="term" value="F:metal ion binding"/>
    <property type="evidence" value="ECO:0007669"/>
    <property type="project" value="UniProtKB-KW"/>
</dbReference>
<feature type="active site" description="N6-AMP-lysine intermediate" evidence="15">
    <location>
        <position position="111"/>
    </location>
</feature>
<gene>
    <name evidence="15 18" type="primary">ligA</name>
    <name evidence="18" type="ORF">H8710_04780</name>
</gene>
<evidence type="ECO:0000256" key="3">
    <source>
        <dbReference type="ARBA" id="ARBA00013308"/>
    </source>
</evidence>
<feature type="binding site" evidence="15">
    <location>
        <position position="109"/>
    </location>
    <ligand>
        <name>NAD(+)</name>
        <dbReference type="ChEBI" id="CHEBI:57540"/>
    </ligand>
</feature>
<dbReference type="HAMAP" id="MF_01588">
    <property type="entry name" value="DNA_ligase_A"/>
    <property type="match status" value="1"/>
</dbReference>
<dbReference type="InterPro" id="IPR013840">
    <property type="entry name" value="DNAligase_N"/>
</dbReference>
<evidence type="ECO:0000256" key="10">
    <source>
        <dbReference type="ARBA" id="ARBA00023027"/>
    </source>
</evidence>
<keyword evidence="11 15" id="KW-0234">DNA repair</keyword>
<dbReference type="Pfam" id="PF03119">
    <property type="entry name" value="DNA_ligase_ZBD"/>
    <property type="match status" value="1"/>
</dbReference>
<dbReference type="NCBIfam" id="TIGR00575">
    <property type="entry name" value="dnlj"/>
    <property type="match status" value="1"/>
</dbReference>
<keyword evidence="19" id="KW-1185">Reference proteome</keyword>
<dbReference type="InterPro" id="IPR004150">
    <property type="entry name" value="NAD_DNA_ligase_OB"/>
</dbReference>
<feature type="binding site" evidence="15">
    <location>
        <position position="132"/>
    </location>
    <ligand>
        <name>NAD(+)</name>
        <dbReference type="ChEBI" id="CHEBI:57540"/>
    </ligand>
</feature>
<dbReference type="InterPro" id="IPR018239">
    <property type="entry name" value="DNA_ligase_AS"/>
</dbReference>
<dbReference type="PROSITE" id="PS01056">
    <property type="entry name" value="DNA_LIGASE_N2"/>
    <property type="match status" value="1"/>
</dbReference>
<dbReference type="SUPFAM" id="SSF47781">
    <property type="entry name" value="RuvA domain 2-like"/>
    <property type="match status" value="1"/>
</dbReference>
<dbReference type="FunFam" id="3.30.470.30:FF:000001">
    <property type="entry name" value="DNA ligase"/>
    <property type="match status" value="1"/>
</dbReference>
<dbReference type="Pfam" id="PF00533">
    <property type="entry name" value="BRCT"/>
    <property type="match status" value="1"/>
</dbReference>
<dbReference type="Pfam" id="PF14520">
    <property type="entry name" value="HHH_5"/>
    <property type="match status" value="1"/>
</dbReference>
<keyword evidence="4 15" id="KW-0436">Ligase</keyword>
<dbReference type="Gene3D" id="3.40.50.10190">
    <property type="entry name" value="BRCT domain"/>
    <property type="match status" value="1"/>
</dbReference>
<dbReference type="PIRSF" id="PIRSF001604">
    <property type="entry name" value="LigA"/>
    <property type="match status" value="1"/>
</dbReference>
<dbReference type="PROSITE" id="PS01055">
    <property type="entry name" value="DNA_LIGASE_N1"/>
    <property type="match status" value="1"/>
</dbReference>
<feature type="binding site" evidence="15">
    <location>
        <position position="402"/>
    </location>
    <ligand>
        <name>Zn(2+)</name>
        <dbReference type="ChEBI" id="CHEBI:29105"/>
    </ligand>
</feature>
<dbReference type="InterPro" id="IPR001679">
    <property type="entry name" value="DNA_ligase"/>
</dbReference>
<proteinExistence type="inferred from homology"/>
<dbReference type="AlphaFoldDB" id="A0A926E4H0"/>
<evidence type="ECO:0000256" key="12">
    <source>
        <dbReference type="ARBA" id="ARBA00023211"/>
    </source>
</evidence>
<reference evidence="18" key="1">
    <citation type="submission" date="2020-08" db="EMBL/GenBank/DDBJ databases">
        <title>Genome public.</title>
        <authorList>
            <person name="Liu C."/>
            <person name="Sun Q."/>
        </authorList>
    </citation>
    <scope>NUCLEOTIDE SEQUENCE</scope>
    <source>
        <strain evidence="18">NSJ-33</strain>
    </source>
</reference>
<dbReference type="InterPro" id="IPR001357">
    <property type="entry name" value="BRCT_dom"/>
</dbReference>